<organism evidence="9 10">
    <name type="scientific">Leeia speluncae</name>
    <dbReference type="NCBI Taxonomy" id="2884804"/>
    <lineage>
        <taxon>Bacteria</taxon>
        <taxon>Pseudomonadati</taxon>
        <taxon>Pseudomonadota</taxon>
        <taxon>Betaproteobacteria</taxon>
        <taxon>Neisseriales</taxon>
        <taxon>Leeiaceae</taxon>
        <taxon>Leeia</taxon>
    </lineage>
</organism>
<keyword evidence="3" id="KW-0479">Metal-binding</keyword>
<evidence type="ECO:0000313" key="9">
    <source>
        <dbReference type="EMBL" id="MCB6184732.1"/>
    </source>
</evidence>
<keyword evidence="5" id="KW-0408">Iron</keyword>
<feature type="transmembrane region" description="Helical" evidence="7">
    <location>
        <begin position="35"/>
        <end position="55"/>
    </location>
</feature>
<feature type="transmembrane region" description="Helical" evidence="7">
    <location>
        <begin position="198"/>
        <end position="215"/>
    </location>
</feature>
<keyword evidence="10" id="KW-1185">Reference proteome</keyword>
<evidence type="ECO:0000256" key="1">
    <source>
        <dbReference type="ARBA" id="ARBA00022448"/>
    </source>
</evidence>
<dbReference type="InterPro" id="IPR017900">
    <property type="entry name" value="4Fe4S_Fe_S_CS"/>
</dbReference>
<dbReference type="Pfam" id="PF12801">
    <property type="entry name" value="Fer4_5"/>
    <property type="match status" value="1"/>
</dbReference>
<evidence type="ECO:0000256" key="2">
    <source>
        <dbReference type="ARBA" id="ARBA00022485"/>
    </source>
</evidence>
<dbReference type="InterPro" id="IPR032879">
    <property type="entry name" value="FixG_C"/>
</dbReference>
<dbReference type="InterPro" id="IPR051684">
    <property type="entry name" value="Electron_Trans/Redox"/>
</dbReference>
<keyword evidence="1" id="KW-0813">Transport</keyword>
<dbReference type="InterPro" id="IPR009051">
    <property type="entry name" value="Helical_ferredxn"/>
</dbReference>
<protein>
    <submittedName>
        <fullName evidence="9">Cytochrome c oxidase accessory protein CcoG</fullName>
    </submittedName>
</protein>
<evidence type="ECO:0000256" key="5">
    <source>
        <dbReference type="ARBA" id="ARBA00023004"/>
    </source>
</evidence>
<keyword evidence="7" id="KW-0472">Membrane</keyword>
<dbReference type="InterPro" id="IPR013783">
    <property type="entry name" value="Ig-like_fold"/>
</dbReference>
<keyword evidence="4" id="KW-0249">Electron transport</keyword>
<dbReference type="Proteomes" id="UP001165395">
    <property type="component" value="Unassembled WGS sequence"/>
</dbReference>
<accession>A0ABS8D932</accession>
<feature type="transmembrane region" description="Helical" evidence="7">
    <location>
        <begin position="343"/>
        <end position="363"/>
    </location>
</feature>
<gene>
    <name evidence="9" type="primary">ccoG</name>
    <name evidence="9" type="ORF">LIN78_14380</name>
</gene>
<evidence type="ECO:0000256" key="3">
    <source>
        <dbReference type="ARBA" id="ARBA00022723"/>
    </source>
</evidence>
<feature type="transmembrane region" description="Helical" evidence="7">
    <location>
        <begin position="161"/>
        <end position="178"/>
    </location>
</feature>
<dbReference type="InterPro" id="IPR017896">
    <property type="entry name" value="4Fe4S_Fe-S-bd"/>
</dbReference>
<dbReference type="Pfam" id="PF11614">
    <property type="entry name" value="FixG_C"/>
    <property type="match status" value="1"/>
</dbReference>
<reference evidence="9" key="1">
    <citation type="submission" date="2021-10" db="EMBL/GenBank/DDBJ databases">
        <title>The complete genome sequence of Leeia sp. TBRC 13508.</title>
        <authorList>
            <person name="Charoenyingcharoen P."/>
            <person name="Yukphan P."/>
        </authorList>
    </citation>
    <scope>NUCLEOTIDE SEQUENCE</scope>
    <source>
        <strain evidence="9">TBRC 13508</strain>
    </source>
</reference>
<dbReference type="Pfam" id="PF13746">
    <property type="entry name" value="Fer4_18"/>
    <property type="match status" value="1"/>
</dbReference>
<keyword evidence="7" id="KW-0812">Transmembrane</keyword>
<dbReference type="PANTHER" id="PTHR30176">
    <property type="entry name" value="FERREDOXIN-TYPE PROTEIN NAPH"/>
    <property type="match status" value="1"/>
</dbReference>
<sequence length="475" mass="53985">MSKSFKNIPIKTATTDASDDLYEVRKKIQVRSVSGMFATYRWLLVWITQIVFYGLPWLTWGDRPAVLFDLTTRKFFLFGLILWPQDLIYLALLLMVSAFGLFWWTTIAGRLWCGYACPQTVYTEIFMWIEEKIEGSHLARQKLDNGNWTSNKLLRRGGKHAAWILFSLWTGFTFVAYFTPIATLFKESTTFAFGPWETFWIFFYGLATYGNAGFLREQVCKYMCPYARFQSAMFDRDTLIISYDAERGDPRGSRKKSADPKELGLGSCIDCGICVQVCPTGIDIRNGLQYECIGCAACIDACDQVMEKMNYPKGLIRYTTENALEHKYSEKKSILEIIIRPRVILYTAILFVLVAAMIGTLAVRNPLKADVLRDRNTLVRETADGLENVYSLIIINTDEKDHQYNVSVDGIDGIKLASDTKLPVAMASGSTLKFPVRVIADPEKAKPGTYDIHFKIEAVDTPTLSRVEKSTFIAR</sequence>
<dbReference type="EMBL" id="JAJBZT010000009">
    <property type="protein sequence ID" value="MCB6184732.1"/>
    <property type="molecule type" value="Genomic_DNA"/>
</dbReference>
<dbReference type="Gene3D" id="2.60.40.10">
    <property type="entry name" value="Immunoglobulins"/>
    <property type="match status" value="1"/>
</dbReference>
<dbReference type="PROSITE" id="PS00198">
    <property type="entry name" value="4FE4S_FER_1"/>
    <property type="match status" value="1"/>
</dbReference>
<comment type="caution">
    <text evidence="9">The sequence shown here is derived from an EMBL/GenBank/DDBJ whole genome shotgun (WGS) entry which is preliminary data.</text>
</comment>
<dbReference type="SUPFAM" id="SSF54862">
    <property type="entry name" value="4Fe-4S ferredoxins"/>
    <property type="match status" value="1"/>
</dbReference>
<dbReference type="PANTHER" id="PTHR30176:SF3">
    <property type="entry name" value="FERREDOXIN-TYPE PROTEIN NAPH"/>
    <property type="match status" value="1"/>
</dbReference>
<evidence type="ECO:0000256" key="6">
    <source>
        <dbReference type="ARBA" id="ARBA00023014"/>
    </source>
</evidence>
<name>A0ABS8D932_9NEIS</name>
<dbReference type="InterPro" id="IPR014116">
    <property type="entry name" value="Cyt_c_oxidase_cbb3_FixG"/>
</dbReference>
<keyword evidence="7" id="KW-1133">Transmembrane helix</keyword>
<dbReference type="PROSITE" id="PS51379">
    <property type="entry name" value="4FE4S_FER_2"/>
    <property type="match status" value="1"/>
</dbReference>
<keyword evidence="6" id="KW-0411">Iron-sulfur</keyword>
<dbReference type="RefSeq" id="WP_227181553.1">
    <property type="nucleotide sequence ID" value="NZ_JAJBZT010000009.1"/>
</dbReference>
<proteinExistence type="predicted"/>
<dbReference type="NCBIfam" id="TIGR02745">
    <property type="entry name" value="ccoG_rdxA_fixG"/>
    <property type="match status" value="1"/>
</dbReference>
<evidence type="ECO:0000256" key="4">
    <source>
        <dbReference type="ARBA" id="ARBA00022982"/>
    </source>
</evidence>
<feature type="domain" description="4Fe-4S ferredoxin-type" evidence="8">
    <location>
        <begin position="259"/>
        <end position="287"/>
    </location>
</feature>
<feature type="transmembrane region" description="Helical" evidence="7">
    <location>
        <begin position="75"/>
        <end position="104"/>
    </location>
</feature>
<evidence type="ECO:0000313" key="10">
    <source>
        <dbReference type="Proteomes" id="UP001165395"/>
    </source>
</evidence>
<dbReference type="Gene3D" id="1.10.1060.10">
    <property type="entry name" value="Alpha-helical ferredoxin"/>
    <property type="match status" value="1"/>
</dbReference>
<evidence type="ECO:0000256" key="7">
    <source>
        <dbReference type="SAM" id="Phobius"/>
    </source>
</evidence>
<keyword evidence="2" id="KW-0004">4Fe-4S</keyword>
<evidence type="ECO:0000259" key="8">
    <source>
        <dbReference type="PROSITE" id="PS51379"/>
    </source>
</evidence>